<keyword evidence="4" id="KW-1185">Reference proteome</keyword>
<protein>
    <recommendedName>
        <fullName evidence="5">Pentatricopeptide repeat-containing protein</fullName>
    </recommendedName>
</protein>
<dbReference type="GO" id="GO:0003723">
    <property type="term" value="F:RNA binding"/>
    <property type="evidence" value="ECO:0007669"/>
    <property type="project" value="InterPro"/>
</dbReference>
<dbReference type="PANTHER" id="PTHR24015:SF1063">
    <property type="entry name" value="OS12G0156900 PROTEIN"/>
    <property type="match status" value="1"/>
</dbReference>
<dbReference type="Pfam" id="PF01535">
    <property type="entry name" value="PPR"/>
    <property type="match status" value="2"/>
</dbReference>
<keyword evidence="1" id="KW-0677">Repeat</keyword>
<name>A0AAD1ZZQ9_9LAMI</name>
<organism evidence="3 4">
    <name type="scientific">Fraxinus pennsylvanica</name>
    <dbReference type="NCBI Taxonomy" id="56036"/>
    <lineage>
        <taxon>Eukaryota</taxon>
        <taxon>Viridiplantae</taxon>
        <taxon>Streptophyta</taxon>
        <taxon>Embryophyta</taxon>
        <taxon>Tracheophyta</taxon>
        <taxon>Spermatophyta</taxon>
        <taxon>Magnoliopsida</taxon>
        <taxon>eudicotyledons</taxon>
        <taxon>Gunneridae</taxon>
        <taxon>Pentapetalae</taxon>
        <taxon>asterids</taxon>
        <taxon>lamiids</taxon>
        <taxon>Lamiales</taxon>
        <taxon>Oleaceae</taxon>
        <taxon>Oleeae</taxon>
        <taxon>Fraxinus</taxon>
    </lineage>
</organism>
<dbReference type="InterPro" id="IPR046960">
    <property type="entry name" value="PPR_At4g14850-like_plant"/>
</dbReference>
<evidence type="ECO:0000256" key="1">
    <source>
        <dbReference type="ARBA" id="ARBA00022737"/>
    </source>
</evidence>
<dbReference type="GO" id="GO:0009451">
    <property type="term" value="P:RNA modification"/>
    <property type="evidence" value="ECO:0007669"/>
    <property type="project" value="InterPro"/>
</dbReference>
<sequence>MAIATISTTTAIPILTTQIQIKPEPISTNSNSKKWSLKSCKNLQEIKQLHAHITKQGSLHSSSTLTKLIAKYAQVGSLESLEYAQKAFEIFKDRNLVLYNTILSNYVRLGKTKEALDIFCELLEQGPAPDRVTMLSAIAASAELGNLCFGRQCHAYVLRNGLESWDNIGNAIIDVYTKCGKQKWACRVFDRMSNKTIVSWNSLIAGFVRNGDVEEAVAIMDDNGFD</sequence>
<dbReference type="PANTHER" id="PTHR24015">
    <property type="entry name" value="OS07G0578800 PROTEIN-RELATED"/>
    <property type="match status" value="1"/>
</dbReference>
<proteinExistence type="predicted"/>
<evidence type="ECO:0000313" key="3">
    <source>
        <dbReference type="EMBL" id="CAI9778880.1"/>
    </source>
</evidence>
<dbReference type="AlphaFoldDB" id="A0AAD1ZZQ9"/>
<evidence type="ECO:0008006" key="5">
    <source>
        <dbReference type="Google" id="ProtNLM"/>
    </source>
</evidence>
<gene>
    <name evidence="3" type="ORF">FPE_LOCUS26310</name>
</gene>
<dbReference type="Gene3D" id="1.25.40.10">
    <property type="entry name" value="Tetratricopeptide repeat domain"/>
    <property type="match status" value="2"/>
</dbReference>
<dbReference type="InterPro" id="IPR002885">
    <property type="entry name" value="PPR_rpt"/>
</dbReference>
<dbReference type="Pfam" id="PF13041">
    <property type="entry name" value="PPR_2"/>
    <property type="match status" value="1"/>
</dbReference>
<dbReference type="NCBIfam" id="TIGR00756">
    <property type="entry name" value="PPR"/>
    <property type="match status" value="2"/>
</dbReference>
<evidence type="ECO:0000313" key="4">
    <source>
        <dbReference type="Proteomes" id="UP000834106"/>
    </source>
</evidence>
<dbReference type="InterPro" id="IPR011990">
    <property type="entry name" value="TPR-like_helical_dom_sf"/>
</dbReference>
<dbReference type="Proteomes" id="UP000834106">
    <property type="component" value="Chromosome 16"/>
</dbReference>
<dbReference type="EMBL" id="OU503051">
    <property type="protein sequence ID" value="CAI9778880.1"/>
    <property type="molecule type" value="Genomic_DNA"/>
</dbReference>
<dbReference type="PROSITE" id="PS51375">
    <property type="entry name" value="PPR"/>
    <property type="match status" value="1"/>
</dbReference>
<accession>A0AAD1ZZQ9</accession>
<reference evidence="3" key="1">
    <citation type="submission" date="2023-05" db="EMBL/GenBank/DDBJ databases">
        <authorList>
            <person name="Huff M."/>
        </authorList>
    </citation>
    <scope>NUCLEOTIDE SEQUENCE</scope>
</reference>
<evidence type="ECO:0000256" key="2">
    <source>
        <dbReference type="PROSITE-ProRule" id="PRU00708"/>
    </source>
</evidence>
<feature type="repeat" description="PPR" evidence="2">
    <location>
        <begin position="95"/>
        <end position="129"/>
    </location>
</feature>